<accession>A0A2P8GQF4</accession>
<evidence type="ECO:0000313" key="2">
    <source>
        <dbReference type="EMBL" id="PSL36175.1"/>
    </source>
</evidence>
<sequence length="253" mass="27552">MKKTIYWFVCIITFPFMQHSFAQTRIDIGIKAGLSIPNLTSGDGQNPINNGYGSRLGPDAAVHVEFHLSDHFSVQPQLEYSSQGGKKNGNQAFTVPPEMQPLFPPGQVPQYLYANYKSEAKINYLMLPVLAKYRIHLGPQWGFYIAAGPFVSMVLSAKNETSGTSEIYLDSGHQQALPTGAQSFDKTENIKDDLHRFNAGISGHVGLAYIVGKGSVFIEGGGNYGFVNIQKDNVNGANKTGAAVVVVGYAFRL</sequence>
<dbReference type="EMBL" id="PYGK01000001">
    <property type="protein sequence ID" value="PSL36175.1"/>
    <property type="molecule type" value="Genomic_DNA"/>
</dbReference>
<keyword evidence="3" id="KW-1185">Reference proteome</keyword>
<comment type="caution">
    <text evidence="2">The sequence shown here is derived from an EMBL/GenBank/DDBJ whole genome shotgun (WGS) entry which is preliminary data.</text>
</comment>
<organism evidence="2 3">
    <name type="scientific">Chitinophaga ginsengisoli</name>
    <dbReference type="NCBI Taxonomy" id="363837"/>
    <lineage>
        <taxon>Bacteria</taxon>
        <taxon>Pseudomonadati</taxon>
        <taxon>Bacteroidota</taxon>
        <taxon>Chitinophagia</taxon>
        <taxon>Chitinophagales</taxon>
        <taxon>Chitinophagaceae</taxon>
        <taxon>Chitinophaga</taxon>
    </lineage>
</organism>
<dbReference type="Pfam" id="PF13568">
    <property type="entry name" value="OMP_b-brl_2"/>
    <property type="match status" value="1"/>
</dbReference>
<reference evidence="2 3" key="1">
    <citation type="submission" date="2018-03" db="EMBL/GenBank/DDBJ databases">
        <title>Genomic Encyclopedia of Archaeal and Bacterial Type Strains, Phase II (KMG-II): from individual species to whole genera.</title>
        <authorList>
            <person name="Goeker M."/>
        </authorList>
    </citation>
    <scope>NUCLEOTIDE SEQUENCE [LARGE SCALE GENOMIC DNA]</scope>
    <source>
        <strain evidence="2 3">DSM 18107</strain>
    </source>
</reference>
<evidence type="ECO:0000259" key="1">
    <source>
        <dbReference type="Pfam" id="PF13568"/>
    </source>
</evidence>
<dbReference type="AlphaFoldDB" id="A0A2P8GQF4"/>
<dbReference type="RefSeq" id="WP_106600679.1">
    <property type="nucleotide sequence ID" value="NZ_PYGK01000001.1"/>
</dbReference>
<feature type="domain" description="Outer membrane protein beta-barrel" evidence="1">
    <location>
        <begin position="21"/>
        <end position="229"/>
    </location>
</feature>
<dbReference type="InterPro" id="IPR025665">
    <property type="entry name" value="Beta-barrel_OMP_2"/>
</dbReference>
<protein>
    <submittedName>
        <fullName evidence="2">Outer membrane protein with beta-barrel domain</fullName>
    </submittedName>
</protein>
<dbReference type="Proteomes" id="UP000240978">
    <property type="component" value="Unassembled WGS sequence"/>
</dbReference>
<evidence type="ECO:0000313" key="3">
    <source>
        <dbReference type="Proteomes" id="UP000240978"/>
    </source>
</evidence>
<name>A0A2P8GQF4_9BACT</name>
<dbReference type="OrthoDB" id="947434at2"/>
<proteinExistence type="predicted"/>
<gene>
    <name evidence="2" type="ORF">CLV42_101944</name>
</gene>